<protein>
    <submittedName>
        <fullName evidence="1">Uncharacterized protein</fullName>
    </submittedName>
</protein>
<proteinExistence type="predicted"/>
<organism evidence="1 2">
    <name type="scientific">Acinetobacter pittii</name>
    <name type="common">Acinetobacter genomosp. 3</name>
    <dbReference type="NCBI Taxonomy" id="48296"/>
    <lineage>
        <taxon>Bacteria</taxon>
        <taxon>Pseudomonadati</taxon>
        <taxon>Pseudomonadota</taxon>
        <taxon>Gammaproteobacteria</taxon>
        <taxon>Moraxellales</taxon>
        <taxon>Moraxellaceae</taxon>
        <taxon>Acinetobacter</taxon>
        <taxon>Acinetobacter calcoaceticus/baumannii complex</taxon>
    </lineage>
</organism>
<name>A0AAE9S9Q6_ACIPI</name>
<gene>
    <name evidence="1" type="ORF">MWH18_06965</name>
</gene>
<dbReference type="Proteomes" id="UP001055514">
    <property type="component" value="Chromosome"/>
</dbReference>
<evidence type="ECO:0000313" key="2">
    <source>
        <dbReference type="Proteomes" id="UP001055514"/>
    </source>
</evidence>
<accession>A0AAE9S9Q6</accession>
<sequence>MPDAFLSSRFSINNGIGQGCPRALISMGAVLEEVLLIHHQNN</sequence>
<dbReference type="AlphaFoldDB" id="A0AAE9S9Q6"/>
<evidence type="ECO:0000313" key="1">
    <source>
        <dbReference type="EMBL" id="USU95993.1"/>
    </source>
</evidence>
<dbReference type="EMBL" id="CP095407">
    <property type="protein sequence ID" value="USU95993.1"/>
    <property type="molecule type" value="Genomic_DNA"/>
</dbReference>
<reference evidence="1" key="1">
    <citation type="submission" date="2022-04" db="EMBL/GenBank/DDBJ databases">
        <title>Emergence of ST220 Acinetobacter pittii strain in bloodstream infection, which co-producing chromosomal NDM-1 and OXA-820 carbapenemases.</title>
        <authorList>
            <person name="Tian C."/>
            <person name="Xing M."/>
            <person name="Fu L."/>
            <person name="Xia D."/>
        </authorList>
    </citation>
    <scope>NUCLEOTIDE SEQUENCE</scope>
    <source>
        <strain evidence="1">TCM</strain>
    </source>
</reference>